<dbReference type="EMBL" id="QMQV01000155">
    <property type="protein sequence ID" value="RLE47002.1"/>
    <property type="molecule type" value="Genomic_DNA"/>
</dbReference>
<gene>
    <name evidence="1" type="ORF">DRJ31_09445</name>
</gene>
<sequence>MPYSYLKRKRKGNRVYLYAVHYMGYTREGGKVRKKERECYLGPEDQYVVVTALHEKEGLVLKGLADSNRALEYLNALINYISTVEIDRDLALSLAEKFEALAKRLREYAASKS</sequence>
<organism evidence="1 2">
    <name type="scientific">Thermoproteota archaeon</name>
    <dbReference type="NCBI Taxonomy" id="2056631"/>
    <lineage>
        <taxon>Archaea</taxon>
        <taxon>Thermoproteota</taxon>
    </lineage>
</organism>
<proteinExistence type="predicted"/>
<dbReference type="AlphaFoldDB" id="A0A497EMJ0"/>
<reference evidence="1 2" key="1">
    <citation type="submission" date="2018-06" db="EMBL/GenBank/DDBJ databases">
        <title>Extensive metabolic versatility and redundancy in microbially diverse, dynamic hydrothermal sediments.</title>
        <authorList>
            <person name="Dombrowski N."/>
            <person name="Teske A."/>
            <person name="Baker B.J."/>
        </authorList>
    </citation>
    <scope>NUCLEOTIDE SEQUENCE [LARGE SCALE GENOMIC DNA]</scope>
    <source>
        <strain evidence="1">B66_G16</strain>
    </source>
</reference>
<evidence type="ECO:0000313" key="1">
    <source>
        <dbReference type="EMBL" id="RLE47002.1"/>
    </source>
</evidence>
<accession>A0A497EMJ0</accession>
<evidence type="ECO:0000313" key="2">
    <source>
        <dbReference type="Proteomes" id="UP000278475"/>
    </source>
</evidence>
<dbReference type="Proteomes" id="UP000278475">
    <property type="component" value="Unassembled WGS sequence"/>
</dbReference>
<name>A0A497EMJ0_9CREN</name>
<comment type="caution">
    <text evidence="1">The sequence shown here is derived from an EMBL/GenBank/DDBJ whole genome shotgun (WGS) entry which is preliminary data.</text>
</comment>
<protein>
    <submittedName>
        <fullName evidence="1">Uncharacterized protein</fullName>
    </submittedName>
</protein>